<feature type="compositionally biased region" description="Low complexity" evidence="2">
    <location>
        <begin position="73"/>
        <end position="93"/>
    </location>
</feature>
<dbReference type="AlphaFoldDB" id="A0A9W9BKM1"/>
<dbReference type="SMART" id="SM00906">
    <property type="entry name" value="Fungal_trans"/>
    <property type="match status" value="1"/>
</dbReference>
<dbReference type="EMBL" id="JAPEUR010000187">
    <property type="protein sequence ID" value="KAJ4316136.1"/>
    <property type="molecule type" value="Genomic_DNA"/>
</dbReference>
<keyword evidence="5" id="KW-1185">Reference proteome</keyword>
<organism evidence="4 5">
    <name type="scientific">Fusarium piperis</name>
    <dbReference type="NCBI Taxonomy" id="1435070"/>
    <lineage>
        <taxon>Eukaryota</taxon>
        <taxon>Fungi</taxon>
        <taxon>Dikarya</taxon>
        <taxon>Ascomycota</taxon>
        <taxon>Pezizomycotina</taxon>
        <taxon>Sordariomycetes</taxon>
        <taxon>Hypocreomycetidae</taxon>
        <taxon>Hypocreales</taxon>
        <taxon>Nectriaceae</taxon>
        <taxon>Fusarium</taxon>
        <taxon>Fusarium solani species complex</taxon>
    </lineage>
</organism>
<feature type="region of interest" description="Disordered" evidence="2">
    <location>
        <begin position="1"/>
        <end position="50"/>
    </location>
</feature>
<feature type="compositionally biased region" description="Polar residues" evidence="2">
    <location>
        <begin position="1"/>
        <end position="13"/>
    </location>
</feature>
<dbReference type="PANTHER" id="PTHR46910:SF25">
    <property type="entry name" value="ABC-TRANSPORTER-REGULATING TRANSCRIPTION FACTOR"/>
    <property type="match status" value="1"/>
</dbReference>
<keyword evidence="1" id="KW-0539">Nucleus</keyword>
<dbReference type="GO" id="GO:0008270">
    <property type="term" value="F:zinc ion binding"/>
    <property type="evidence" value="ECO:0007669"/>
    <property type="project" value="InterPro"/>
</dbReference>
<protein>
    <recommendedName>
        <fullName evidence="3">Xylanolytic transcriptional activator regulatory domain-containing protein</fullName>
    </recommendedName>
</protein>
<dbReference type="Pfam" id="PF04082">
    <property type="entry name" value="Fungal_trans"/>
    <property type="match status" value="1"/>
</dbReference>
<dbReference type="Proteomes" id="UP001140502">
    <property type="component" value="Unassembled WGS sequence"/>
</dbReference>
<reference evidence="4" key="1">
    <citation type="submission" date="2022-10" db="EMBL/GenBank/DDBJ databases">
        <title>Tapping the CABI collections for fungal endophytes: first genome assemblies for Collariella, Neodidymelliopsis, Ascochyta clinopodiicola, Didymella pomorum, Didymosphaeria variabile, Neocosmospora piperis and Neocucurbitaria cava.</title>
        <authorList>
            <person name="Hill R."/>
        </authorList>
    </citation>
    <scope>NUCLEOTIDE SEQUENCE</scope>
    <source>
        <strain evidence="4">IMI 366586</strain>
    </source>
</reference>
<dbReference type="InterPro" id="IPR007219">
    <property type="entry name" value="XnlR_reg_dom"/>
</dbReference>
<dbReference type="GO" id="GO:0006351">
    <property type="term" value="P:DNA-templated transcription"/>
    <property type="evidence" value="ECO:0007669"/>
    <property type="project" value="InterPro"/>
</dbReference>
<dbReference type="GO" id="GO:0003677">
    <property type="term" value="F:DNA binding"/>
    <property type="evidence" value="ECO:0007669"/>
    <property type="project" value="InterPro"/>
</dbReference>
<evidence type="ECO:0000256" key="1">
    <source>
        <dbReference type="ARBA" id="ARBA00023242"/>
    </source>
</evidence>
<dbReference type="GO" id="GO:0003700">
    <property type="term" value="F:DNA-binding transcription factor activity"/>
    <property type="evidence" value="ECO:0007669"/>
    <property type="project" value="InterPro"/>
</dbReference>
<feature type="domain" description="Xylanolytic transcriptional activator regulatory" evidence="3">
    <location>
        <begin position="253"/>
        <end position="314"/>
    </location>
</feature>
<evidence type="ECO:0000313" key="5">
    <source>
        <dbReference type="Proteomes" id="UP001140502"/>
    </source>
</evidence>
<evidence type="ECO:0000256" key="2">
    <source>
        <dbReference type="SAM" id="MobiDB-lite"/>
    </source>
</evidence>
<evidence type="ECO:0000313" key="4">
    <source>
        <dbReference type="EMBL" id="KAJ4316136.1"/>
    </source>
</evidence>
<sequence>MTTPLEDTDPTLSNRRKDCRTSIIRRKANPARVRAATKPQQQEDPSRTKALESRLARIEAQLQLVLNAARDAQSQQPSTTQQSPESHSSETTEAISAENELHAGIARSGNHNWRFDPVNPSMYEGPEPDSLLLPPLEEVLPIIDHYFSTFNTVIPLFHQPVFMKALHTWYNQPQSRDRATWAAIQIVMALGYRTPQLALGEMQMSHIERADQCLRNAQTVVSELVTREQDLLGVQILLGIVMLFQNSRDPKPASVIIGTAVRLAHRLRLHSSNAGELFPAAEAEQRSRVFWIAYTLDKFDDDVDIPLPTLAPADSAGLIWTQNGQVHFNYHRRRVELGYIQGKVYDLLYSNRASKVHGPERKRRVLRLQTMLDQWYERIPTVFHIENVSATVGPSQLVQMTKMHHSFLLAEVMTHGIYSHNADWVKRISSFSRAAIGDFDDGFGSPKCGMRDQEPPLPDGWTKCVDISRGCMKLFQEATPTECLVWQCSCSHFSALIIILANMILNPGHKSIHTDQHLAVKALNLFDKLLGIVQDASFRSLRAIIGELGQKAEAAVARYRRELSRADQDIFEILNADNGADVQPELDFLPSINVFDGLDGPFSSLDAEVDFDALNFDPTGGGDMEILDDGMADLIGFMR</sequence>
<name>A0A9W9BKM1_9HYPO</name>
<accession>A0A9W9BKM1</accession>
<dbReference type="OrthoDB" id="2123952at2759"/>
<dbReference type="CDD" id="cd12148">
    <property type="entry name" value="fungal_TF_MHR"/>
    <property type="match status" value="1"/>
</dbReference>
<comment type="caution">
    <text evidence="4">The sequence shown here is derived from an EMBL/GenBank/DDBJ whole genome shotgun (WGS) entry which is preliminary data.</text>
</comment>
<feature type="region of interest" description="Disordered" evidence="2">
    <location>
        <begin position="69"/>
        <end position="94"/>
    </location>
</feature>
<dbReference type="InterPro" id="IPR050987">
    <property type="entry name" value="AtrR-like"/>
</dbReference>
<proteinExistence type="predicted"/>
<evidence type="ECO:0000259" key="3">
    <source>
        <dbReference type="SMART" id="SM00906"/>
    </source>
</evidence>
<gene>
    <name evidence="4" type="ORF">N0V84_007992</name>
</gene>
<dbReference type="PANTHER" id="PTHR46910">
    <property type="entry name" value="TRANSCRIPTION FACTOR PDR1"/>
    <property type="match status" value="1"/>
</dbReference>